<proteinExistence type="inferred from homology"/>
<evidence type="ECO:0000256" key="1">
    <source>
        <dbReference type="ARBA" id="ARBA00006865"/>
    </source>
</evidence>
<evidence type="ECO:0000256" key="2">
    <source>
        <dbReference type="SAM" id="SignalP"/>
    </source>
</evidence>
<dbReference type="PROSITE" id="PS51762">
    <property type="entry name" value="GH16_2"/>
    <property type="match status" value="1"/>
</dbReference>
<keyword evidence="2" id="KW-0732">Signal</keyword>
<dbReference type="RefSeq" id="WP_290358023.1">
    <property type="nucleotide sequence ID" value="NZ_JAUHHC010000001.1"/>
</dbReference>
<reference evidence="4 5" key="1">
    <citation type="submission" date="2023-06" db="EMBL/GenBank/DDBJ databases">
        <title>Pelomonas sp. PFR6 16S ribosomal RNA gene Genome sequencing and assembly.</title>
        <authorList>
            <person name="Woo H."/>
        </authorList>
    </citation>
    <scope>NUCLEOTIDE SEQUENCE [LARGE SCALE GENOMIC DNA]</scope>
    <source>
        <strain evidence="4 5">PFR6</strain>
    </source>
</reference>
<dbReference type="Gene3D" id="2.60.120.200">
    <property type="match status" value="1"/>
</dbReference>
<comment type="similarity">
    <text evidence="1">Belongs to the glycosyl hydrolase 16 family.</text>
</comment>
<evidence type="ECO:0000313" key="5">
    <source>
        <dbReference type="Proteomes" id="UP001228044"/>
    </source>
</evidence>
<feature type="signal peptide" evidence="2">
    <location>
        <begin position="1"/>
        <end position="21"/>
    </location>
</feature>
<evidence type="ECO:0000259" key="3">
    <source>
        <dbReference type="PROSITE" id="PS51762"/>
    </source>
</evidence>
<sequence length="300" mass="32929">MRRLLAAAGLALTALSGLAQAAAPEIFFDDFSQPDTATLRAAGWTPREKAGHPGVEGASWSPAGLSLVADPQQPGNRLLRLRGASDGTGPGTQQVQLCHARKYLEGTYAARVRFSDLPVSGIDGDPVIQTFYAVSPLKHDYDPEFSELDWEYLPNGGWGSEKTRLYGITWQTVRLDPWQAFNQAHEEFRSLDGWHVLMMQVGGGKTRWFIDGRQVAEHGGRNYPVSPMAISFSMWFSPGSPLPKGGEPRVYEQDVDWVFHARNAILSAEQVAEQVAALRKSGSTRVDQLPSAGLESRCDF</sequence>
<keyword evidence="4" id="KW-0378">Hydrolase</keyword>
<organism evidence="4 5">
    <name type="scientific">Roseateles violae</name>
    <dbReference type="NCBI Taxonomy" id="3058042"/>
    <lineage>
        <taxon>Bacteria</taxon>
        <taxon>Pseudomonadati</taxon>
        <taxon>Pseudomonadota</taxon>
        <taxon>Betaproteobacteria</taxon>
        <taxon>Burkholderiales</taxon>
        <taxon>Sphaerotilaceae</taxon>
        <taxon>Roseateles</taxon>
    </lineage>
</organism>
<dbReference type="CDD" id="cd00413">
    <property type="entry name" value="Glyco_hydrolase_16"/>
    <property type="match status" value="1"/>
</dbReference>
<protein>
    <submittedName>
        <fullName evidence="4">Glycoside hydrolase family 16 protein</fullName>
    </submittedName>
</protein>
<dbReference type="EMBL" id="JAUHHC010000001">
    <property type="protein sequence ID" value="MDN3919730.1"/>
    <property type="molecule type" value="Genomic_DNA"/>
</dbReference>
<evidence type="ECO:0000313" key="4">
    <source>
        <dbReference type="EMBL" id="MDN3919730.1"/>
    </source>
</evidence>
<dbReference type="Proteomes" id="UP001228044">
    <property type="component" value="Unassembled WGS sequence"/>
</dbReference>
<name>A0ABT8DMV9_9BURK</name>
<dbReference type="InterPro" id="IPR013320">
    <property type="entry name" value="ConA-like_dom_sf"/>
</dbReference>
<gene>
    <name evidence="4" type="ORF">QWJ38_05460</name>
</gene>
<feature type="domain" description="GH16" evidence="3">
    <location>
        <begin position="16"/>
        <end position="269"/>
    </location>
</feature>
<comment type="caution">
    <text evidence="4">The sequence shown here is derived from an EMBL/GenBank/DDBJ whole genome shotgun (WGS) entry which is preliminary data.</text>
</comment>
<dbReference type="GO" id="GO:0016787">
    <property type="term" value="F:hydrolase activity"/>
    <property type="evidence" value="ECO:0007669"/>
    <property type="project" value="UniProtKB-KW"/>
</dbReference>
<dbReference type="InterPro" id="IPR000757">
    <property type="entry name" value="Beta-glucanase-like"/>
</dbReference>
<accession>A0ABT8DMV9</accession>
<feature type="chain" id="PRO_5046863517" evidence="2">
    <location>
        <begin position="22"/>
        <end position="300"/>
    </location>
</feature>
<keyword evidence="5" id="KW-1185">Reference proteome</keyword>
<dbReference type="SUPFAM" id="SSF49899">
    <property type="entry name" value="Concanavalin A-like lectins/glucanases"/>
    <property type="match status" value="1"/>
</dbReference>